<dbReference type="HAMAP" id="MF_02019">
    <property type="entry name" value="MurF"/>
    <property type="match status" value="1"/>
</dbReference>
<dbReference type="EMBL" id="PDBW01000001">
    <property type="protein sequence ID" value="PFH02520.1"/>
    <property type="molecule type" value="Genomic_DNA"/>
</dbReference>
<dbReference type="GeneID" id="35805677"/>
<comment type="pathway">
    <text evidence="10 11">Cell wall biogenesis; peptidoglycan biosynthesis.</text>
</comment>
<dbReference type="GO" id="GO:0051301">
    <property type="term" value="P:cell division"/>
    <property type="evidence" value="ECO:0007669"/>
    <property type="project" value="UniProtKB-KW"/>
</dbReference>
<keyword evidence="8 10" id="KW-0131">Cell cycle</keyword>
<keyword evidence="4 10" id="KW-0547">Nucleotide-binding</keyword>
<evidence type="ECO:0000259" key="12">
    <source>
        <dbReference type="Pfam" id="PF01225"/>
    </source>
</evidence>
<evidence type="ECO:0000256" key="4">
    <source>
        <dbReference type="ARBA" id="ARBA00022741"/>
    </source>
</evidence>
<comment type="caution">
    <text evidence="15">The sequence shown here is derived from an EMBL/GenBank/DDBJ whole genome shotgun (WGS) entry which is preliminary data.</text>
</comment>
<accession>A0AB36TH51</accession>
<reference evidence="15 16" key="1">
    <citation type="submission" date="2017-09" db="EMBL/GenBank/DDBJ databases">
        <title>Evaluation of Pacific Biosciences Sequencing Technology to Finishing C. thermocellum Genome Sequences.</title>
        <authorList>
            <person name="Brown S."/>
        </authorList>
    </citation>
    <scope>NUCLEOTIDE SEQUENCE [LARGE SCALE GENOMIC DNA]</scope>
    <source>
        <strain evidence="15 16">AD2</strain>
    </source>
</reference>
<evidence type="ECO:0000313" key="15">
    <source>
        <dbReference type="EMBL" id="PFH02520.1"/>
    </source>
</evidence>
<feature type="domain" description="Mur ligase C-terminal" evidence="13">
    <location>
        <begin position="318"/>
        <end position="444"/>
    </location>
</feature>
<dbReference type="Pfam" id="PF01225">
    <property type="entry name" value="Mur_ligase"/>
    <property type="match status" value="1"/>
</dbReference>
<dbReference type="PANTHER" id="PTHR43024:SF1">
    <property type="entry name" value="UDP-N-ACETYLMURAMOYL-TRIPEPTIDE--D-ALANYL-D-ALANINE LIGASE"/>
    <property type="match status" value="1"/>
</dbReference>
<dbReference type="Gene3D" id="3.40.1390.10">
    <property type="entry name" value="MurE/MurF, N-terminal domain"/>
    <property type="match status" value="1"/>
</dbReference>
<dbReference type="AlphaFoldDB" id="A0AB36TH51"/>
<keyword evidence="9 10" id="KW-0961">Cell wall biogenesis/degradation</keyword>
<evidence type="ECO:0000256" key="2">
    <source>
        <dbReference type="ARBA" id="ARBA00022598"/>
    </source>
</evidence>
<dbReference type="Gene3D" id="3.90.190.20">
    <property type="entry name" value="Mur ligase, C-terminal domain"/>
    <property type="match status" value="1"/>
</dbReference>
<evidence type="ECO:0000256" key="1">
    <source>
        <dbReference type="ARBA" id="ARBA00022490"/>
    </source>
</evidence>
<dbReference type="RefSeq" id="WP_003515507.1">
    <property type="nucleotide sequence ID" value="NZ_CP013828.1"/>
</dbReference>
<evidence type="ECO:0000256" key="10">
    <source>
        <dbReference type="HAMAP-Rule" id="MF_02019"/>
    </source>
</evidence>
<feature type="domain" description="Mur ligase N-terminal catalytic" evidence="12">
    <location>
        <begin position="27"/>
        <end position="95"/>
    </location>
</feature>
<keyword evidence="6 10" id="KW-0133">Cell shape</keyword>
<name>A0AB36TH51_ACETH</name>
<dbReference type="NCBIfam" id="TIGR01143">
    <property type="entry name" value="murF"/>
    <property type="match status" value="1"/>
</dbReference>
<organism evidence="15 16">
    <name type="scientific">Acetivibrio thermocellus AD2</name>
    <dbReference type="NCBI Taxonomy" id="1138384"/>
    <lineage>
        <taxon>Bacteria</taxon>
        <taxon>Bacillati</taxon>
        <taxon>Bacillota</taxon>
        <taxon>Clostridia</taxon>
        <taxon>Eubacteriales</taxon>
        <taxon>Oscillospiraceae</taxon>
        <taxon>Acetivibrio</taxon>
    </lineage>
</organism>
<keyword evidence="2 10" id="KW-0436">Ligase</keyword>
<dbReference type="Proteomes" id="UP000223596">
    <property type="component" value="Unassembled WGS sequence"/>
</dbReference>
<dbReference type="GO" id="GO:0008360">
    <property type="term" value="P:regulation of cell shape"/>
    <property type="evidence" value="ECO:0007669"/>
    <property type="project" value="UniProtKB-KW"/>
</dbReference>
<keyword evidence="3 10" id="KW-0132">Cell division</keyword>
<dbReference type="Gene3D" id="3.40.1190.10">
    <property type="entry name" value="Mur-like, catalytic domain"/>
    <property type="match status" value="1"/>
</dbReference>
<comment type="catalytic activity">
    <reaction evidence="10 11">
        <text>D-alanyl-D-alanine + UDP-N-acetyl-alpha-D-muramoyl-L-alanyl-gamma-D-glutamyl-meso-2,6-diaminopimelate + ATP = UDP-N-acetyl-alpha-D-muramoyl-L-alanyl-gamma-D-glutamyl-meso-2,6-diaminopimeloyl-D-alanyl-D-alanine + ADP + phosphate + H(+)</text>
        <dbReference type="Rhea" id="RHEA:28374"/>
        <dbReference type="ChEBI" id="CHEBI:15378"/>
        <dbReference type="ChEBI" id="CHEBI:30616"/>
        <dbReference type="ChEBI" id="CHEBI:43474"/>
        <dbReference type="ChEBI" id="CHEBI:57822"/>
        <dbReference type="ChEBI" id="CHEBI:61386"/>
        <dbReference type="ChEBI" id="CHEBI:83905"/>
        <dbReference type="ChEBI" id="CHEBI:456216"/>
        <dbReference type="EC" id="6.3.2.10"/>
    </reaction>
</comment>
<dbReference type="EC" id="6.3.2.10" evidence="10 11"/>
<comment type="subcellular location">
    <subcellularLocation>
        <location evidence="10 11">Cytoplasm</location>
    </subcellularLocation>
</comment>
<gene>
    <name evidence="10" type="primary">murF</name>
    <name evidence="15" type="ORF">M972_111298</name>
</gene>
<keyword evidence="1 10" id="KW-0963">Cytoplasm</keyword>
<dbReference type="SUPFAM" id="SSF53623">
    <property type="entry name" value="MurD-like peptide ligases, catalytic domain"/>
    <property type="match status" value="1"/>
</dbReference>
<dbReference type="PANTHER" id="PTHR43024">
    <property type="entry name" value="UDP-N-ACETYLMURAMOYL-TRIPEPTIDE--D-ALANYL-D-ALANINE LIGASE"/>
    <property type="match status" value="1"/>
</dbReference>
<dbReference type="InterPro" id="IPR013221">
    <property type="entry name" value="Mur_ligase_cen"/>
</dbReference>
<dbReference type="GO" id="GO:0005524">
    <property type="term" value="F:ATP binding"/>
    <property type="evidence" value="ECO:0007669"/>
    <property type="project" value="UniProtKB-UniRule"/>
</dbReference>
<dbReference type="InterPro" id="IPR036565">
    <property type="entry name" value="Mur-like_cat_sf"/>
</dbReference>
<evidence type="ECO:0000256" key="8">
    <source>
        <dbReference type="ARBA" id="ARBA00023306"/>
    </source>
</evidence>
<feature type="binding site" evidence="10">
    <location>
        <begin position="111"/>
        <end position="117"/>
    </location>
    <ligand>
        <name>ATP</name>
        <dbReference type="ChEBI" id="CHEBI:30616"/>
    </ligand>
</feature>
<keyword evidence="5 10" id="KW-0067">ATP-binding</keyword>
<evidence type="ECO:0000256" key="9">
    <source>
        <dbReference type="ARBA" id="ARBA00023316"/>
    </source>
</evidence>
<dbReference type="Pfam" id="PF08245">
    <property type="entry name" value="Mur_ligase_M"/>
    <property type="match status" value="1"/>
</dbReference>
<evidence type="ECO:0000256" key="11">
    <source>
        <dbReference type="RuleBase" id="RU004136"/>
    </source>
</evidence>
<dbReference type="InterPro" id="IPR005863">
    <property type="entry name" value="UDP-N-AcMur_synth"/>
</dbReference>
<evidence type="ECO:0000313" key="16">
    <source>
        <dbReference type="Proteomes" id="UP000223596"/>
    </source>
</evidence>
<evidence type="ECO:0000259" key="13">
    <source>
        <dbReference type="Pfam" id="PF02875"/>
    </source>
</evidence>
<comment type="similarity">
    <text evidence="10">Belongs to the MurCDEF family. MurF subfamily.</text>
</comment>
<dbReference type="InterPro" id="IPR035911">
    <property type="entry name" value="MurE/MurF_N"/>
</dbReference>
<evidence type="ECO:0000256" key="7">
    <source>
        <dbReference type="ARBA" id="ARBA00022984"/>
    </source>
</evidence>
<dbReference type="SUPFAM" id="SSF53244">
    <property type="entry name" value="MurD-like peptide ligases, peptide-binding domain"/>
    <property type="match status" value="1"/>
</dbReference>
<evidence type="ECO:0000259" key="14">
    <source>
        <dbReference type="Pfam" id="PF08245"/>
    </source>
</evidence>
<evidence type="ECO:0000256" key="6">
    <source>
        <dbReference type="ARBA" id="ARBA00022960"/>
    </source>
</evidence>
<comment type="function">
    <text evidence="10 11">Involved in cell wall formation. Catalyzes the final step in the synthesis of UDP-N-acetylmuramoyl-pentapeptide, the precursor of murein.</text>
</comment>
<feature type="domain" description="Mur ligase central" evidence="14">
    <location>
        <begin position="109"/>
        <end position="295"/>
    </location>
</feature>
<dbReference type="GO" id="GO:0005737">
    <property type="term" value="C:cytoplasm"/>
    <property type="evidence" value="ECO:0007669"/>
    <property type="project" value="UniProtKB-SubCell"/>
</dbReference>
<dbReference type="InterPro" id="IPR036615">
    <property type="entry name" value="Mur_ligase_C_dom_sf"/>
</dbReference>
<dbReference type="InterPro" id="IPR000713">
    <property type="entry name" value="Mur_ligase_N"/>
</dbReference>
<dbReference type="GO" id="GO:0009252">
    <property type="term" value="P:peptidoglycan biosynthetic process"/>
    <property type="evidence" value="ECO:0007669"/>
    <property type="project" value="UniProtKB-UniRule"/>
</dbReference>
<keyword evidence="7 10" id="KW-0573">Peptidoglycan synthesis</keyword>
<dbReference type="InterPro" id="IPR004101">
    <property type="entry name" value="Mur_ligase_C"/>
</dbReference>
<dbReference type="InterPro" id="IPR051046">
    <property type="entry name" value="MurCDEF_CellWall_CoF430Synth"/>
</dbReference>
<dbReference type="GO" id="GO:0071555">
    <property type="term" value="P:cell wall organization"/>
    <property type="evidence" value="ECO:0007669"/>
    <property type="project" value="UniProtKB-KW"/>
</dbReference>
<proteinExistence type="inferred from homology"/>
<protein>
    <recommendedName>
        <fullName evidence="10 11">UDP-N-acetylmuramoyl-tripeptide--D-alanyl-D-alanine ligase</fullName>
        <ecNumber evidence="10 11">6.3.2.10</ecNumber>
    </recommendedName>
    <alternativeName>
        <fullName evidence="10">D-alanyl-D-alanine-adding enzyme</fullName>
    </alternativeName>
</protein>
<sequence length="457" mass="49891">MEILKCEEVVKAVGGTLISGEVNTVFYNISTDSRNIKQGDLFIPLIGERFDGHNYIASALEHGALGSLTQKETEPFPGKVLIKVSDTLKALRDLAVYYRQKFKIPFVGITGSVGKTSTKEMVAAVLSKGFKVLKNQGNFNNEIGVPLTIFNLDKSHEAAVVEMGMSGFGEISRLTSIVKPDIAIITNIGVSHIEKLGSKNNILKAKMEIFEGLNEKGLAILNGDDKLLYGLNNLLKFRTVFYGMEEGLDLRAYNVESLGEKGSTFDIEIRGKEYRVRIPVPGIHNVYNALAGIAVGIELGIPPEKIVEGIEEFSPGKMRLDIINYNGLKIINDAYNASPQSMEAAIDVLKDISGEGRTFAVLGDMLELGEFSKSAHMEVGKYAASKGIDYIVAVGEYRSNIVRGAVEAGAKEEKVFEFKDNMDAAKFLKEFVKSGDVLLVKGSRGMKMEEIVNILTG</sequence>
<dbReference type="GO" id="GO:0047480">
    <property type="term" value="F:UDP-N-acetylmuramoyl-tripeptide-D-alanyl-D-alanine ligase activity"/>
    <property type="evidence" value="ECO:0007669"/>
    <property type="project" value="UniProtKB-UniRule"/>
</dbReference>
<dbReference type="SUPFAM" id="SSF63418">
    <property type="entry name" value="MurE/MurF N-terminal domain"/>
    <property type="match status" value="1"/>
</dbReference>
<evidence type="ECO:0000256" key="5">
    <source>
        <dbReference type="ARBA" id="ARBA00022840"/>
    </source>
</evidence>
<evidence type="ECO:0000256" key="3">
    <source>
        <dbReference type="ARBA" id="ARBA00022618"/>
    </source>
</evidence>
<dbReference type="Pfam" id="PF02875">
    <property type="entry name" value="Mur_ligase_C"/>
    <property type="match status" value="1"/>
</dbReference>